<evidence type="ECO:0000256" key="1">
    <source>
        <dbReference type="SAM" id="MobiDB-lite"/>
    </source>
</evidence>
<dbReference type="AlphaFoldDB" id="A0A6G4X8Z4"/>
<proteinExistence type="predicted"/>
<organism evidence="2 3">
    <name type="scientific">Streptomyces boncukensis</name>
    <dbReference type="NCBI Taxonomy" id="2711219"/>
    <lineage>
        <taxon>Bacteria</taxon>
        <taxon>Bacillati</taxon>
        <taxon>Actinomycetota</taxon>
        <taxon>Actinomycetes</taxon>
        <taxon>Kitasatosporales</taxon>
        <taxon>Streptomycetaceae</taxon>
        <taxon>Streptomyces</taxon>
    </lineage>
</organism>
<dbReference type="RefSeq" id="WP_165302798.1">
    <property type="nucleotide sequence ID" value="NZ_JAAKZZ010000633.1"/>
</dbReference>
<feature type="non-terminal residue" evidence="2">
    <location>
        <position position="93"/>
    </location>
</feature>
<sequence length="93" mass="9308">MAELRRPGERPGDHGAGPGTGPLSELVARLRAAGWDPSAEELAEAVWLACRTGGTVRQGGAQDAPGLPGTGPPGPAPPPVPPESPDSEAPPYA</sequence>
<reference evidence="2 3" key="1">
    <citation type="submission" date="2020-02" db="EMBL/GenBank/DDBJ databases">
        <title>Whole-genome analyses of novel actinobacteria.</title>
        <authorList>
            <person name="Sahin N."/>
            <person name="Tatar D."/>
        </authorList>
    </citation>
    <scope>NUCLEOTIDE SEQUENCE [LARGE SCALE GENOMIC DNA]</scope>
    <source>
        <strain evidence="2 3">SB3404</strain>
    </source>
</reference>
<keyword evidence="3" id="KW-1185">Reference proteome</keyword>
<accession>A0A6G4X8Z4</accession>
<feature type="compositionally biased region" description="Basic and acidic residues" evidence="1">
    <location>
        <begin position="1"/>
        <end position="13"/>
    </location>
</feature>
<evidence type="ECO:0000313" key="3">
    <source>
        <dbReference type="Proteomes" id="UP000477722"/>
    </source>
</evidence>
<feature type="region of interest" description="Disordered" evidence="1">
    <location>
        <begin position="54"/>
        <end position="93"/>
    </location>
</feature>
<evidence type="ECO:0000313" key="2">
    <source>
        <dbReference type="EMBL" id="NGO73131.1"/>
    </source>
</evidence>
<feature type="compositionally biased region" description="Pro residues" evidence="1">
    <location>
        <begin position="70"/>
        <end position="84"/>
    </location>
</feature>
<feature type="region of interest" description="Disordered" evidence="1">
    <location>
        <begin position="1"/>
        <end position="23"/>
    </location>
</feature>
<dbReference type="Proteomes" id="UP000477722">
    <property type="component" value="Unassembled WGS sequence"/>
</dbReference>
<gene>
    <name evidence="2" type="ORF">G5C65_33325</name>
</gene>
<dbReference type="EMBL" id="JAAKZZ010000633">
    <property type="protein sequence ID" value="NGO73131.1"/>
    <property type="molecule type" value="Genomic_DNA"/>
</dbReference>
<protein>
    <submittedName>
        <fullName evidence="2">Uncharacterized protein</fullName>
    </submittedName>
</protein>
<comment type="caution">
    <text evidence="2">The sequence shown here is derived from an EMBL/GenBank/DDBJ whole genome shotgun (WGS) entry which is preliminary data.</text>
</comment>
<name>A0A6G4X8Z4_9ACTN</name>